<dbReference type="EMBL" id="CM035406">
    <property type="protein sequence ID" value="KAH7447572.1"/>
    <property type="molecule type" value="Genomic_DNA"/>
</dbReference>
<dbReference type="Gene3D" id="3.10.50.40">
    <property type="match status" value="1"/>
</dbReference>
<organism evidence="7 8">
    <name type="scientific">Ceratopteris richardii</name>
    <name type="common">Triangle waterfern</name>
    <dbReference type="NCBI Taxonomy" id="49495"/>
    <lineage>
        <taxon>Eukaryota</taxon>
        <taxon>Viridiplantae</taxon>
        <taxon>Streptophyta</taxon>
        <taxon>Embryophyta</taxon>
        <taxon>Tracheophyta</taxon>
        <taxon>Polypodiopsida</taxon>
        <taxon>Polypodiidae</taxon>
        <taxon>Polypodiales</taxon>
        <taxon>Pteridineae</taxon>
        <taxon>Pteridaceae</taxon>
        <taxon>Parkerioideae</taxon>
        <taxon>Ceratopteris</taxon>
    </lineage>
</organism>
<name>A0A8T2VJR2_CERRI</name>
<protein>
    <recommendedName>
        <fullName evidence="2 5">peptidylprolyl isomerase</fullName>
        <ecNumber evidence="2 5">5.2.1.8</ecNumber>
    </recommendedName>
</protein>
<evidence type="ECO:0000256" key="1">
    <source>
        <dbReference type="ARBA" id="ARBA00000971"/>
    </source>
</evidence>
<dbReference type="PROSITE" id="PS50059">
    <property type="entry name" value="FKBP_PPIASE"/>
    <property type="match status" value="1"/>
</dbReference>
<keyword evidence="4 5" id="KW-0413">Isomerase</keyword>
<dbReference type="OrthoDB" id="1902587at2759"/>
<dbReference type="PANTHER" id="PTHR43811:SF26">
    <property type="entry name" value="PEPTIDYL-PROLYL CIS-TRANS ISOMERASE FKBP16-1, CHLOROPLASTIC"/>
    <property type="match status" value="1"/>
</dbReference>
<dbReference type="InterPro" id="IPR046357">
    <property type="entry name" value="PPIase_dom_sf"/>
</dbReference>
<evidence type="ECO:0000256" key="4">
    <source>
        <dbReference type="ARBA" id="ARBA00023235"/>
    </source>
</evidence>
<dbReference type="AlphaFoldDB" id="A0A8T2VJR2"/>
<gene>
    <name evidence="7" type="ORF">KP509_01G112300</name>
</gene>
<evidence type="ECO:0000256" key="5">
    <source>
        <dbReference type="PROSITE-ProRule" id="PRU00277"/>
    </source>
</evidence>
<evidence type="ECO:0000259" key="6">
    <source>
        <dbReference type="PROSITE" id="PS50059"/>
    </source>
</evidence>
<comment type="catalytic activity">
    <reaction evidence="1 5">
        <text>[protein]-peptidylproline (omega=180) = [protein]-peptidylproline (omega=0)</text>
        <dbReference type="Rhea" id="RHEA:16237"/>
        <dbReference type="Rhea" id="RHEA-COMP:10747"/>
        <dbReference type="Rhea" id="RHEA-COMP:10748"/>
        <dbReference type="ChEBI" id="CHEBI:83833"/>
        <dbReference type="ChEBI" id="CHEBI:83834"/>
        <dbReference type="EC" id="5.2.1.8"/>
    </reaction>
</comment>
<evidence type="ECO:0000313" key="8">
    <source>
        <dbReference type="Proteomes" id="UP000825935"/>
    </source>
</evidence>
<dbReference type="OMA" id="QTHYSHR"/>
<feature type="domain" description="PPIase FKBP-type" evidence="6">
    <location>
        <begin position="121"/>
        <end position="227"/>
    </location>
</feature>
<dbReference type="SUPFAM" id="SSF54534">
    <property type="entry name" value="FKBP-like"/>
    <property type="match status" value="1"/>
</dbReference>
<reference evidence="7" key="1">
    <citation type="submission" date="2021-08" db="EMBL/GenBank/DDBJ databases">
        <title>WGS assembly of Ceratopteris richardii.</title>
        <authorList>
            <person name="Marchant D.B."/>
            <person name="Chen G."/>
            <person name="Jenkins J."/>
            <person name="Shu S."/>
            <person name="Leebens-Mack J."/>
            <person name="Grimwood J."/>
            <person name="Schmutz J."/>
            <person name="Soltis P."/>
            <person name="Soltis D."/>
            <person name="Chen Z.-H."/>
        </authorList>
    </citation>
    <scope>NUCLEOTIDE SEQUENCE</scope>
    <source>
        <strain evidence="7">Whitten #5841</strain>
        <tissue evidence="7">Leaf</tissue>
    </source>
</reference>
<dbReference type="EC" id="5.2.1.8" evidence="2 5"/>
<sequence length="230" mass="25284">MAIHLQGGLSGSVTTQPAAFARPEHCRSCVLCAAAFTKRSVVLLSNSMLFGPFVHTVSAVFEPAYAADGKRKYFTNLEEAREEGERRREEKDRAEGPIISLPSGVKFRELNQGSGDPISVGELCSVSYTIYRLNGLYLDSLGYGKEGKDDLGETFTFQYGSGQVPKAIELGMEGMRIGGKRRILVSPEFGWTSTQLLPFPTSSAAERRLNNSKKQPLLFEVELVKSRLIP</sequence>
<evidence type="ECO:0000256" key="3">
    <source>
        <dbReference type="ARBA" id="ARBA00023110"/>
    </source>
</evidence>
<dbReference type="GO" id="GO:0003755">
    <property type="term" value="F:peptidyl-prolyl cis-trans isomerase activity"/>
    <property type="evidence" value="ECO:0007669"/>
    <property type="project" value="UniProtKB-KW"/>
</dbReference>
<dbReference type="Proteomes" id="UP000825935">
    <property type="component" value="Chromosome 1"/>
</dbReference>
<accession>A0A8T2VJR2</accession>
<dbReference type="Pfam" id="PF00254">
    <property type="entry name" value="FKBP_C"/>
    <property type="match status" value="1"/>
</dbReference>
<proteinExistence type="predicted"/>
<dbReference type="InterPro" id="IPR001179">
    <property type="entry name" value="PPIase_FKBP_dom"/>
</dbReference>
<evidence type="ECO:0000256" key="2">
    <source>
        <dbReference type="ARBA" id="ARBA00013194"/>
    </source>
</evidence>
<dbReference type="PANTHER" id="PTHR43811">
    <property type="entry name" value="FKBP-TYPE PEPTIDYL-PROLYL CIS-TRANS ISOMERASE FKPA"/>
    <property type="match status" value="1"/>
</dbReference>
<comment type="caution">
    <text evidence="7">The sequence shown here is derived from an EMBL/GenBank/DDBJ whole genome shotgun (WGS) entry which is preliminary data.</text>
</comment>
<evidence type="ECO:0000313" key="7">
    <source>
        <dbReference type="EMBL" id="KAH7447572.1"/>
    </source>
</evidence>
<keyword evidence="3 5" id="KW-0697">Rotamase</keyword>
<keyword evidence="8" id="KW-1185">Reference proteome</keyword>